<organism evidence="2 3">
    <name type="scientific">Echria macrotheca</name>
    <dbReference type="NCBI Taxonomy" id="438768"/>
    <lineage>
        <taxon>Eukaryota</taxon>
        <taxon>Fungi</taxon>
        <taxon>Dikarya</taxon>
        <taxon>Ascomycota</taxon>
        <taxon>Pezizomycotina</taxon>
        <taxon>Sordariomycetes</taxon>
        <taxon>Sordariomycetidae</taxon>
        <taxon>Sordariales</taxon>
        <taxon>Schizotheciaceae</taxon>
        <taxon>Echria</taxon>
    </lineage>
</organism>
<dbReference type="EMBL" id="MU839836">
    <property type="protein sequence ID" value="KAK1753887.1"/>
    <property type="molecule type" value="Genomic_DNA"/>
</dbReference>
<comment type="caution">
    <text evidence="2">The sequence shown here is derived from an EMBL/GenBank/DDBJ whole genome shotgun (WGS) entry which is preliminary data.</text>
</comment>
<dbReference type="AlphaFoldDB" id="A0AAJ0B9C9"/>
<sequence>MKLLVSYIFFAAQAFASILSTDSATRGIIEAVGLQWNGTIDTNGTTTTLTGTAESIYKRIIALNPNYEQERDIIRSRFLPSEGLARRDAMNFGHPHCNVYTDIADVIIVDGIKYLYKIGDGICGVPPGRPGSPSCSSVSCSYNSSGIYVCNDQNFEAQVPCRLVAE</sequence>
<reference evidence="2" key="1">
    <citation type="submission" date="2023-06" db="EMBL/GenBank/DDBJ databases">
        <title>Genome-scale phylogeny and comparative genomics of the fungal order Sordariales.</title>
        <authorList>
            <consortium name="Lawrence Berkeley National Laboratory"/>
            <person name="Hensen N."/>
            <person name="Bonometti L."/>
            <person name="Westerberg I."/>
            <person name="Brannstrom I.O."/>
            <person name="Guillou S."/>
            <person name="Cros-Aarteil S."/>
            <person name="Calhoun S."/>
            <person name="Haridas S."/>
            <person name="Kuo A."/>
            <person name="Mondo S."/>
            <person name="Pangilinan J."/>
            <person name="Riley R."/>
            <person name="Labutti K."/>
            <person name="Andreopoulos B."/>
            <person name="Lipzen A."/>
            <person name="Chen C."/>
            <person name="Yanf M."/>
            <person name="Daum C."/>
            <person name="Ng V."/>
            <person name="Clum A."/>
            <person name="Steindorff A."/>
            <person name="Ohm R."/>
            <person name="Martin F."/>
            <person name="Silar P."/>
            <person name="Natvig D."/>
            <person name="Lalanne C."/>
            <person name="Gautier V."/>
            <person name="Ament-Velasquez S.L."/>
            <person name="Kruys A."/>
            <person name="Hutchinson M.I."/>
            <person name="Powell A.J."/>
            <person name="Barry K."/>
            <person name="Miller A.N."/>
            <person name="Grigoriev I.V."/>
            <person name="Debuchy R."/>
            <person name="Gladieux P."/>
            <person name="Thoren M.H."/>
            <person name="Johannesson H."/>
        </authorList>
    </citation>
    <scope>NUCLEOTIDE SEQUENCE</scope>
    <source>
        <strain evidence="2">PSN4</strain>
    </source>
</reference>
<keyword evidence="3" id="KW-1185">Reference proteome</keyword>
<evidence type="ECO:0000256" key="1">
    <source>
        <dbReference type="SAM" id="SignalP"/>
    </source>
</evidence>
<evidence type="ECO:0000313" key="2">
    <source>
        <dbReference type="EMBL" id="KAK1753887.1"/>
    </source>
</evidence>
<proteinExistence type="predicted"/>
<name>A0AAJ0B9C9_9PEZI</name>
<dbReference type="Proteomes" id="UP001239445">
    <property type="component" value="Unassembled WGS sequence"/>
</dbReference>
<keyword evidence="1" id="KW-0732">Signal</keyword>
<gene>
    <name evidence="2" type="ORF">QBC47DRAFT_429290</name>
</gene>
<protein>
    <submittedName>
        <fullName evidence="2">Uncharacterized protein</fullName>
    </submittedName>
</protein>
<feature type="signal peptide" evidence="1">
    <location>
        <begin position="1"/>
        <end position="16"/>
    </location>
</feature>
<evidence type="ECO:0000313" key="3">
    <source>
        <dbReference type="Proteomes" id="UP001239445"/>
    </source>
</evidence>
<feature type="chain" id="PRO_5042516808" evidence="1">
    <location>
        <begin position="17"/>
        <end position="166"/>
    </location>
</feature>
<accession>A0AAJ0B9C9</accession>